<dbReference type="Gene3D" id="3.40.50.150">
    <property type="entry name" value="Vaccinia Virus protein VP39"/>
    <property type="match status" value="1"/>
</dbReference>
<keyword evidence="9" id="KW-1185">Reference proteome</keyword>
<evidence type="ECO:0000313" key="9">
    <source>
        <dbReference type="Proteomes" id="UP000245390"/>
    </source>
</evidence>
<dbReference type="InterPro" id="IPR029063">
    <property type="entry name" value="SAM-dependent_MTases_sf"/>
</dbReference>
<dbReference type="Proteomes" id="UP000245390">
    <property type="component" value="Unassembled WGS sequence"/>
</dbReference>
<dbReference type="SUPFAM" id="SSF48013">
    <property type="entry name" value="NusB-like"/>
    <property type="match status" value="1"/>
</dbReference>
<dbReference type="GO" id="GO:0001510">
    <property type="term" value="P:RNA methylation"/>
    <property type="evidence" value="ECO:0007669"/>
    <property type="project" value="InterPro"/>
</dbReference>
<dbReference type="Pfam" id="PF01189">
    <property type="entry name" value="Methyltr_RsmB-F"/>
    <property type="match status" value="1"/>
</dbReference>
<dbReference type="OrthoDB" id="9810297at2"/>
<dbReference type="RefSeq" id="WP_109760837.1">
    <property type="nucleotide sequence ID" value="NZ_CP034588.1"/>
</dbReference>
<feature type="domain" description="SAM-dependent MTase RsmB/NOP-type" evidence="7">
    <location>
        <begin position="126"/>
        <end position="418"/>
    </location>
</feature>
<dbReference type="GO" id="GO:0003723">
    <property type="term" value="F:RNA binding"/>
    <property type="evidence" value="ECO:0007669"/>
    <property type="project" value="UniProtKB-UniRule"/>
</dbReference>
<keyword evidence="3 6" id="KW-0808">Transferase</keyword>
<dbReference type="InterPro" id="IPR001678">
    <property type="entry name" value="MeTrfase_RsmB-F_NOP2_dom"/>
</dbReference>
<dbReference type="EMBL" id="QGGV01000012">
    <property type="protein sequence ID" value="PWK54048.1"/>
    <property type="molecule type" value="Genomic_DNA"/>
</dbReference>
<accession>A0A316FZS6</accession>
<dbReference type="AlphaFoldDB" id="A0A316FZS6"/>
<dbReference type="InterPro" id="IPR018314">
    <property type="entry name" value="RsmB/NOL1/NOP2-like_CS"/>
</dbReference>
<dbReference type="CDD" id="cd02440">
    <property type="entry name" value="AdoMet_MTases"/>
    <property type="match status" value="1"/>
</dbReference>
<dbReference type="InterPro" id="IPR023267">
    <property type="entry name" value="RCMT"/>
</dbReference>
<dbReference type="SUPFAM" id="SSF53335">
    <property type="entry name" value="S-adenosyl-L-methionine-dependent methyltransferases"/>
    <property type="match status" value="1"/>
</dbReference>
<reference evidence="8 9" key="1">
    <citation type="submission" date="2018-05" db="EMBL/GenBank/DDBJ databases">
        <title>Genomic Encyclopedia of Type Strains, Phase IV (KMG-IV): sequencing the most valuable type-strain genomes for metagenomic binning, comparative biology and taxonomic classification.</title>
        <authorList>
            <person name="Goeker M."/>
        </authorList>
    </citation>
    <scope>NUCLEOTIDE SEQUENCE [LARGE SCALE GENOMIC DNA]</scope>
    <source>
        <strain evidence="8 9">DSM 103371</strain>
    </source>
</reference>
<dbReference type="GO" id="GO:0006355">
    <property type="term" value="P:regulation of DNA-templated transcription"/>
    <property type="evidence" value="ECO:0007669"/>
    <property type="project" value="InterPro"/>
</dbReference>
<dbReference type="Gene3D" id="1.10.940.10">
    <property type="entry name" value="NusB-like"/>
    <property type="match status" value="1"/>
</dbReference>
<keyword evidence="5 6" id="KW-0694">RNA-binding</keyword>
<sequence length="419" mass="44641">MAKAGSGARAAAVVAMTAVTEEGRLLSDALAKATSGLEPSDTARAGRLATGALRWAGRSDRLLGPHLRMKPEEQVMNILRLALYEMYAEGTPSHAAVDGAVSLAARPKAGLVNGVLRNIQRRDPDWSALPVPSIQKWLRKRLVAAWGKEAVAAMEAVQATEPPLDLTLRDPATADTWAQTLDAEILPMGSLRLSQHGQISALPGFAEGAWWVQDAGATMAVRVLDPKPGERVLDLCAAPGGKAMQLAAAGARVTALDIAADRMTRVGENISRTGLAADLVVADMMTWEPDAPFDAILLDAPCSATGTLRRHPDLAYARDGSGIDMLTELQAAMLDRALGWLTPGGRLVYCTCSLLPEEGEAQRDGVLARHPDVTLSDHVPEGTDPAWITSGGGLRLRPDHWAERGGIDSFFVMRLEKRP</sequence>
<dbReference type="InterPro" id="IPR049560">
    <property type="entry name" value="MeTrfase_RsmB-F_NOP2_cat"/>
</dbReference>
<evidence type="ECO:0000313" key="8">
    <source>
        <dbReference type="EMBL" id="PWK54048.1"/>
    </source>
</evidence>
<evidence type="ECO:0000256" key="1">
    <source>
        <dbReference type="ARBA" id="ARBA00007494"/>
    </source>
</evidence>
<gene>
    <name evidence="8" type="ORF">C8D95_11236</name>
</gene>
<dbReference type="InterPro" id="IPR006027">
    <property type="entry name" value="NusB_RsmB_TIM44"/>
</dbReference>
<keyword evidence="4 6" id="KW-0949">S-adenosyl-L-methionine</keyword>
<evidence type="ECO:0000256" key="5">
    <source>
        <dbReference type="ARBA" id="ARBA00022884"/>
    </source>
</evidence>
<evidence type="ECO:0000256" key="6">
    <source>
        <dbReference type="PROSITE-ProRule" id="PRU01023"/>
    </source>
</evidence>
<feature type="binding site" evidence="6">
    <location>
        <begin position="236"/>
        <end position="242"/>
    </location>
    <ligand>
        <name>S-adenosyl-L-methionine</name>
        <dbReference type="ChEBI" id="CHEBI:59789"/>
    </ligand>
</feature>
<comment type="similarity">
    <text evidence="1 6">Belongs to the class I-like SAM-binding methyltransferase superfamily. RsmB/NOP family.</text>
</comment>
<protein>
    <submittedName>
        <fullName evidence="8">16S rRNA (Cytosine967-C5)-methyltransferase</fullName>
    </submittedName>
</protein>
<feature type="binding site" evidence="6">
    <location>
        <position position="299"/>
    </location>
    <ligand>
        <name>S-adenosyl-L-methionine</name>
        <dbReference type="ChEBI" id="CHEBI:59789"/>
    </ligand>
</feature>
<feature type="active site" description="Nucleophile" evidence="6">
    <location>
        <position position="352"/>
    </location>
</feature>
<dbReference type="GO" id="GO:0008173">
    <property type="term" value="F:RNA methyltransferase activity"/>
    <property type="evidence" value="ECO:0007669"/>
    <property type="project" value="InterPro"/>
</dbReference>
<keyword evidence="2 6" id="KW-0489">Methyltransferase</keyword>
<dbReference type="PROSITE" id="PS01153">
    <property type="entry name" value="NOL1_NOP2_SUN"/>
    <property type="match status" value="1"/>
</dbReference>
<evidence type="ECO:0000256" key="2">
    <source>
        <dbReference type="ARBA" id="ARBA00022603"/>
    </source>
</evidence>
<evidence type="ECO:0000259" key="7">
    <source>
        <dbReference type="PROSITE" id="PS51686"/>
    </source>
</evidence>
<dbReference type="PRINTS" id="PR02008">
    <property type="entry name" value="RCMTFAMILY"/>
</dbReference>
<dbReference type="KEGG" id="salo:EF888_19145"/>
<evidence type="ECO:0000256" key="3">
    <source>
        <dbReference type="ARBA" id="ARBA00022679"/>
    </source>
</evidence>
<dbReference type="PROSITE" id="PS51686">
    <property type="entry name" value="SAM_MT_RSMB_NOP"/>
    <property type="match status" value="1"/>
</dbReference>
<comment type="caution">
    <text evidence="8">The sequence shown here is derived from an EMBL/GenBank/DDBJ whole genome shotgun (WGS) entry which is preliminary data.</text>
</comment>
<feature type="binding site" evidence="6">
    <location>
        <position position="257"/>
    </location>
    <ligand>
        <name>S-adenosyl-L-methionine</name>
        <dbReference type="ChEBI" id="CHEBI:59789"/>
    </ligand>
</feature>
<proteinExistence type="inferred from homology"/>
<dbReference type="PANTHER" id="PTHR22807">
    <property type="entry name" value="NOP2 YEAST -RELATED NOL1/NOP2/FMU SUN DOMAIN-CONTAINING"/>
    <property type="match status" value="1"/>
</dbReference>
<dbReference type="InterPro" id="IPR035926">
    <property type="entry name" value="NusB-like_sf"/>
</dbReference>
<dbReference type="PANTHER" id="PTHR22807:SF61">
    <property type="entry name" value="NOL1_NOP2_SUN FAMILY PROTEIN _ ANTITERMINATION NUSB DOMAIN-CONTAINING PROTEIN"/>
    <property type="match status" value="1"/>
</dbReference>
<evidence type="ECO:0000256" key="4">
    <source>
        <dbReference type="ARBA" id="ARBA00022691"/>
    </source>
</evidence>
<name>A0A316FZS6_9RHOB</name>
<feature type="binding site" evidence="6">
    <location>
        <position position="283"/>
    </location>
    <ligand>
        <name>S-adenosyl-L-methionine</name>
        <dbReference type="ChEBI" id="CHEBI:59789"/>
    </ligand>
</feature>
<dbReference type="Pfam" id="PF01029">
    <property type="entry name" value="NusB"/>
    <property type="match status" value="1"/>
</dbReference>
<organism evidence="8 9">
    <name type="scientific">Silicimonas algicola</name>
    <dbReference type="NCBI Taxonomy" id="1826607"/>
    <lineage>
        <taxon>Bacteria</taxon>
        <taxon>Pseudomonadati</taxon>
        <taxon>Pseudomonadota</taxon>
        <taxon>Alphaproteobacteria</taxon>
        <taxon>Rhodobacterales</taxon>
        <taxon>Paracoccaceae</taxon>
    </lineage>
</organism>